<proteinExistence type="predicted"/>
<dbReference type="SUPFAM" id="SSF52242">
    <property type="entry name" value="Cobalamin (vitamin B12)-binding domain"/>
    <property type="match status" value="1"/>
</dbReference>
<dbReference type="GO" id="GO:0046872">
    <property type="term" value="F:metal ion binding"/>
    <property type="evidence" value="ECO:0007669"/>
    <property type="project" value="InterPro"/>
</dbReference>
<keyword evidence="3" id="KW-1185">Reference proteome</keyword>
<reference evidence="2" key="1">
    <citation type="submission" date="2022-06" db="EMBL/GenBank/DDBJ databases">
        <title>Sphingomicrobium sedimins sp. nov., a marine bacterium isolated from tidal flat.</title>
        <authorList>
            <person name="Kim C.-H."/>
            <person name="Yoo Y."/>
            <person name="Kim J.-J."/>
        </authorList>
    </citation>
    <scope>NUCLEOTIDE SEQUENCE</scope>
    <source>
        <strain evidence="2">GRR-S6-50</strain>
    </source>
</reference>
<dbReference type="GO" id="GO:0031419">
    <property type="term" value="F:cobalamin binding"/>
    <property type="evidence" value="ECO:0007669"/>
    <property type="project" value="InterPro"/>
</dbReference>
<organism evidence="2 3">
    <name type="scientific">Sphingomicrobium sediminis</name>
    <dbReference type="NCBI Taxonomy" id="2950949"/>
    <lineage>
        <taxon>Bacteria</taxon>
        <taxon>Pseudomonadati</taxon>
        <taxon>Pseudomonadota</taxon>
        <taxon>Alphaproteobacteria</taxon>
        <taxon>Sphingomonadales</taxon>
        <taxon>Sphingomonadaceae</taxon>
        <taxon>Sphingomicrobium</taxon>
    </lineage>
</organism>
<accession>A0A9X2EEG1</accession>
<dbReference type="InterPro" id="IPR003759">
    <property type="entry name" value="Cbl-bd_cap"/>
</dbReference>
<dbReference type="Pfam" id="PF02607">
    <property type="entry name" value="B12-binding_2"/>
    <property type="match status" value="1"/>
</dbReference>
<protein>
    <submittedName>
        <fullName evidence="2">Cobalamin-dependent protein</fullName>
    </submittedName>
</protein>
<dbReference type="RefSeq" id="WP_252111781.1">
    <property type="nucleotide sequence ID" value="NZ_JAMSHT010000001.1"/>
</dbReference>
<dbReference type="Pfam" id="PF02310">
    <property type="entry name" value="B12-binding"/>
    <property type="match status" value="1"/>
</dbReference>
<sequence>MTDAIRAATHPQRGLLMASVFDAGTAALRKVIDLPLGRAKQDEGEAEADPVQTREQGLGAIIEGDFIPRLFIGHSNSNRRISAAGKSMVTPEETAAFVLLPLELEAAQLVDQVEEYLDRGVSAETIFLDLMAPSARELGRLWEADECDFVDVTMGLWRLQQALRDVAMRAPPITSMYGETPRALFSPRPGDQHHFGAAMIGEVFARGGWQAESLTDPSQGELLQTLGSASYDLVGLTVTCDCNSGALQRLITAIRSVSQNPEICVMVGGRVINDQPEMAALVGADATAVDARAALECADRMLVKTGRHAQLAS</sequence>
<name>A0A9X2EEG1_9SPHN</name>
<evidence type="ECO:0000313" key="3">
    <source>
        <dbReference type="Proteomes" id="UP001155128"/>
    </source>
</evidence>
<dbReference type="InterPro" id="IPR036724">
    <property type="entry name" value="Cobalamin-bd_sf"/>
</dbReference>
<dbReference type="Gene3D" id="3.40.50.280">
    <property type="entry name" value="Cobalamin-binding domain"/>
    <property type="match status" value="1"/>
</dbReference>
<dbReference type="Proteomes" id="UP001155128">
    <property type="component" value="Unassembled WGS sequence"/>
</dbReference>
<dbReference type="InterPro" id="IPR006158">
    <property type="entry name" value="Cobalamin-bd"/>
</dbReference>
<evidence type="ECO:0000259" key="1">
    <source>
        <dbReference type="PROSITE" id="PS51332"/>
    </source>
</evidence>
<dbReference type="EMBL" id="JAMSHT010000001">
    <property type="protein sequence ID" value="MCM8556513.1"/>
    <property type="molecule type" value="Genomic_DNA"/>
</dbReference>
<dbReference type="AlphaFoldDB" id="A0A9X2EEG1"/>
<dbReference type="PROSITE" id="PS51332">
    <property type="entry name" value="B12_BINDING"/>
    <property type="match status" value="1"/>
</dbReference>
<comment type="caution">
    <text evidence="2">The sequence shown here is derived from an EMBL/GenBank/DDBJ whole genome shotgun (WGS) entry which is preliminary data.</text>
</comment>
<feature type="domain" description="B12-binding" evidence="1">
    <location>
        <begin position="180"/>
        <end position="312"/>
    </location>
</feature>
<evidence type="ECO:0000313" key="2">
    <source>
        <dbReference type="EMBL" id="MCM8556513.1"/>
    </source>
</evidence>
<gene>
    <name evidence="2" type="ORF">NDO55_01600</name>
</gene>